<dbReference type="Proteomes" id="UP000306985">
    <property type="component" value="Unassembled WGS sequence"/>
</dbReference>
<keyword evidence="1" id="KW-0472">Membrane</keyword>
<protein>
    <recommendedName>
        <fullName evidence="4">ABC transporter permease</fullName>
    </recommendedName>
</protein>
<evidence type="ECO:0000256" key="1">
    <source>
        <dbReference type="SAM" id="Phobius"/>
    </source>
</evidence>
<feature type="transmembrane region" description="Helical" evidence="1">
    <location>
        <begin position="100"/>
        <end position="121"/>
    </location>
</feature>
<evidence type="ECO:0008006" key="4">
    <source>
        <dbReference type="Google" id="ProtNLM"/>
    </source>
</evidence>
<name>A0A4U6QMD4_9ACTN</name>
<accession>A0A4U6QMD4</accession>
<dbReference type="RefSeq" id="WP_137449132.1">
    <property type="nucleotide sequence ID" value="NZ_SZZH01000001.1"/>
</dbReference>
<comment type="caution">
    <text evidence="2">The sequence shown here is derived from an EMBL/GenBank/DDBJ whole genome shotgun (WGS) entry which is preliminary data.</text>
</comment>
<feature type="transmembrane region" description="Helical" evidence="1">
    <location>
        <begin position="128"/>
        <end position="150"/>
    </location>
</feature>
<evidence type="ECO:0000313" key="3">
    <source>
        <dbReference type="Proteomes" id="UP000306985"/>
    </source>
</evidence>
<reference evidence="2 3" key="1">
    <citation type="submission" date="2019-05" db="EMBL/GenBank/DDBJ databases">
        <title>Nakamurella sp. N5BH11, whole genome shotgun sequence.</title>
        <authorList>
            <person name="Tuo L."/>
        </authorList>
    </citation>
    <scope>NUCLEOTIDE SEQUENCE [LARGE SCALE GENOMIC DNA]</scope>
    <source>
        <strain evidence="2 3">N5BH11</strain>
    </source>
</reference>
<sequence length="274" mass="29129">MGGDYHFTAFAAGVLLLVLLLAPTLAGAVMGARAWAHELETGTALTLFGQGVQRTQWWTASLVILGVGPAVLFGLLGLLVHQLPADSSTGPGWTLSQPSFLGSGPVLGGYYFLAFGIAVLIGVLLRNVAATIVVTLALQVVAGSAVGLWLRPSYLPPVVTTIPIELLGTDIRPTPDMPVSPDFTLGYWHVRADGSVVEEQVLVEHCMRPATADPSWTEQDTLSCQRELGVVAQSVAFQPVERWRVFQLIETVLVSILGLAAAVGGLWRLGRLSR</sequence>
<feature type="transmembrane region" description="Helical" evidence="1">
    <location>
        <begin position="6"/>
        <end position="36"/>
    </location>
</feature>
<dbReference type="EMBL" id="SZZH01000001">
    <property type="protein sequence ID" value="TKV61827.1"/>
    <property type="molecule type" value="Genomic_DNA"/>
</dbReference>
<feature type="transmembrane region" description="Helical" evidence="1">
    <location>
        <begin position="57"/>
        <end position="80"/>
    </location>
</feature>
<feature type="transmembrane region" description="Helical" evidence="1">
    <location>
        <begin position="245"/>
        <end position="267"/>
    </location>
</feature>
<evidence type="ECO:0000313" key="2">
    <source>
        <dbReference type="EMBL" id="TKV61827.1"/>
    </source>
</evidence>
<gene>
    <name evidence="2" type="ORF">FDO65_09885</name>
</gene>
<keyword evidence="1" id="KW-1133">Transmembrane helix</keyword>
<proteinExistence type="predicted"/>
<keyword evidence="1" id="KW-0812">Transmembrane</keyword>
<keyword evidence="3" id="KW-1185">Reference proteome</keyword>
<dbReference type="OrthoDB" id="3579673at2"/>
<organism evidence="2 3">
    <name type="scientific">Nakamurella flava</name>
    <dbReference type="NCBI Taxonomy" id="2576308"/>
    <lineage>
        <taxon>Bacteria</taxon>
        <taxon>Bacillati</taxon>
        <taxon>Actinomycetota</taxon>
        <taxon>Actinomycetes</taxon>
        <taxon>Nakamurellales</taxon>
        <taxon>Nakamurellaceae</taxon>
        <taxon>Nakamurella</taxon>
    </lineage>
</organism>
<dbReference type="AlphaFoldDB" id="A0A4U6QMD4"/>